<dbReference type="EMBL" id="JAINUG010000171">
    <property type="protein sequence ID" value="KAJ8390281.1"/>
    <property type="molecule type" value="Genomic_DNA"/>
</dbReference>
<comment type="caution">
    <text evidence="2">The sequence shown here is derived from an EMBL/GenBank/DDBJ whole genome shotgun (WGS) entry which is preliminary data.</text>
</comment>
<dbReference type="AlphaFoldDB" id="A0AAD7WAT3"/>
<reference evidence="2" key="1">
    <citation type="journal article" date="2023" name="Science">
        <title>Genome structures resolve the early diversification of teleost fishes.</title>
        <authorList>
            <person name="Parey E."/>
            <person name="Louis A."/>
            <person name="Montfort J."/>
            <person name="Bouchez O."/>
            <person name="Roques C."/>
            <person name="Iampietro C."/>
            <person name="Lluch J."/>
            <person name="Castinel A."/>
            <person name="Donnadieu C."/>
            <person name="Desvignes T."/>
            <person name="Floi Bucao C."/>
            <person name="Jouanno E."/>
            <person name="Wen M."/>
            <person name="Mejri S."/>
            <person name="Dirks R."/>
            <person name="Jansen H."/>
            <person name="Henkel C."/>
            <person name="Chen W.J."/>
            <person name="Zahm M."/>
            <person name="Cabau C."/>
            <person name="Klopp C."/>
            <person name="Thompson A.W."/>
            <person name="Robinson-Rechavi M."/>
            <person name="Braasch I."/>
            <person name="Lecointre G."/>
            <person name="Bobe J."/>
            <person name="Postlethwait J.H."/>
            <person name="Berthelot C."/>
            <person name="Roest Crollius H."/>
            <person name="Guiguen Y."/>
        </authorList>
    </citation>
    <scope>NUCLEOTIDE SEQUENCE</scope>
    <source>
        <strain evidence="2">NC1722</strain>
    </source>
</reference>
<proteinExistence type="predicted"/>
<dbReference type="Proteomes" id="UP001221898">
    <property type="component" value="Unassembled WGS sequence"/>
</dbReference>
<gene>
    <name evidence="2" type="ORF">AAFF_G00108500</name>
</gene>
<organism evidence="2 3">
    <name type="scientific">Aldrovandia affinis</name>
    <dbReference type="NCBI Taxonomy" id="143900"/>
    <lineage>
        <taxon>Eukaryota</taxon>
        <taxon>Metazoa</taxon>
        <taxon>Chordata</taxon>
        <taxon>Craniata</taxon>
        <taxon>Vertebrata</taxon>
        <taxon>Euteleostomi</taxon>
        <taxon>Actinopterygii</taxon>
        <taxon>Neopterygii</taxon>
        <taxon>Teleostei</taxon>
        <taxon>Notacanthiformes</taxon>
        <taxon>Halosauridae</taxon>
        <taxon>Aldrovandia</taxon>
    </lineage>
</organism>
<keyword evidence="3" id="KW-1185">Reference proteome</keyword>
<evidence type="ECO:0000313" key="3">
    <source>
        <dbReference type="Proteomes" id="UP001221898"/>
    </source>
</evidence>
<evidence type="ECO:0000256" key="1">
    <source>
        <dbReference type="SAM" id="MobiDB-lite"/>
    </source>
</evidence>
<feature type="compositionally biased region" description="Basic and acidic residues" evidence="1">
    <location>
        <begin position="33"/>
        <end position="42"/>
    </location>
</feature>
<feature type="region of interest" description="Disordered" evidence="1">
    <location>
        <begin position="33"/>
        <end position="53"/>
    </location>
</feature>
<accession>A0AAD7WAT3</accession>
<sequence>MRRRGNGSWDPEPGGAARLHVVGGRAATLLSQRDEAGDDTHHGHCPSTRSEVDEAEEKQIVCVFANVALSGYTAVRLCQNNRGRAKTTLGRERFFSRRAIRGWTSAITRSVVTCDAVLLVRLAFRSGYNNYSAGRGRRSHCLIADLKHL</sequence>
<protein>
    <submittedName>
        <fullName evidence="2">Uncharacterized protein</fullName>
    </submittedName>
</protein>
<name>A0AAD7WAT3_9TELE</name>
<evidence type="ECO:0000313" key="2">
    <source>
        <dbReference type="EMBL" id="KAJ8390281.1"/>
    </source>
</evidence>